<proteinExistence type="predicted"/>
<reference evidence="2 4" key="1">
    <citation type="submission" date="2017-03" db="EMBL/GenBank/DDBJ databases">
        <title>Genome analysis of strain PAMC 26510.</title>
        <authorList>
            <person name="Oh H.-M."/>
            <person name="Yang J.-A."/>
        </authorList>
    </citation>
    <scope>NUCLEOTIDE SEQUENCE [LARGE SCALE GENOMIC DNA]</scope>
    <source>
        <strain evidence="2 4">PAMC 26510</strain>
    </source>
</reference>
<sequence>MKQRYIQNFLMVSAAFLAINVPRVGVAAGSETLMTGTLRMAPARVEQVSNNPAAKKKDEA</sequence>
<accession>A0A242MYP4</accession>
<dbReference type="EMBL" id="NBTZ01000034">
    <property type="protein sequence ID" value="OTP76551.1"/>
    <property type="molecule type" value="Genomic_DNA"/>
</dbReference>
<dbReference type="RefSeq" id="WP_062168169.1">
    <property type="nucleotide sequence ID" value="NZ_MSRG01000007.1"/>
</dbReference>
<gene>
    <name evidence="2" type="ORF">PAMC26510_27210</name>
    <name evidence="3" type="ORF">PAMC26577_09870</name>
</gene>
<dbReference type="Proteomes" id="UP000194546">
    <property type="component" value="Unassembled WGS sequence"/>
</dbReference>
<evidence type="ECO:0000313" key="2">
    <source>
        <dbReference type="EMBL" id="OTP69261.1"/>
    </source>
</evidence>
<organism evidence="3 5">
    <name type="scientific">Caballeronia sordidicola</name>
    <name type="common">Burkholderia sordidicola</name>
    <dbReference type="NCBI Taxonomy" id="196367"/>
    <lineage>
        <taxon>Bacteria</taxon>
        <taxon>Pseudomonadati</taxon>
        <taxon>Pseudomonadota</taxon>
        <taxon>Betaproteobacteria</taxon>
        <taxon>Burkholderiales</taxon>
        <taxon>Burkholderiaceae</taxon>
        <taxon>Caballeronia</taxon>
    </lineage>
</organism>
<feature type="signal peptide" evidence="1">
    <location>
        <begin position="1"/>
        <end position="27"/>
    </location>
</feature>
<name>A0A242MYP4_CABSO</name>
<evidence type="ECO:0000313" key="4">
    <source>
        <dbReference type="Proteomes" id="UP000194546"/>
    </source>
</evidence>
<evidence type="ECO:0008006" key="6">
    <source>
        <dbReference type="Google" id="ProtNLM"/>
    </source>
</evidence>
<feature type="chain" id="PRO_5011405125" description="Outer membrane protein" evidence="1">
    <location>
        <begin position="28"/>
        <end position="60"/>
    </location>
</feature>
<keyword evidence="1" id="KW-0732">Signal</keyword>
<dbReference type="EMBL" id="NBTY01000154">
    <property type="protein sequence ID" value="OTP69261.1"/>
    <property type="molecule type" value="Genomic_DNA"/>
</dbReference>
<comment type="caution">
    <text evidence="3">The sequence shown here is derived from an EMBL/GenBank/DDBJ whole genome shotgun (WGS) entry which is preliminary data.</text>
</comment>
<dbReference type="Proteomes" id="UP000195221">
    <property type="component" value="Unassembled WGS sequence"/>
</dbReference>
<evidence type="ECO:0000313" key="3">
    <source>
        <dbReference type="EMBL" id="OTP76551.1"/>
    </source>
</evidence>
<dbReference type="AlphaFoldDB" id="A0A242MYP4"/>
<evidence type="ECO:0000256" key="1">
    <source>
        <dbReference type="SAM" id="SignalP"/>
    </source>
</evidence>
<reference evidence="3 5" key="2">
    <citation type="submission" date="2017-03" db="EMBL/GenBank/DDBJ databases">
        <title>Genome analysis of strain PAMC 26577.</title>
        <authorList>
            <person name="Oh H.-M."/>
            <person name="Yang J.-A."/>
        </authorList>
    </citation>
    <scope>NUCLEOTIDE SEQUENCE [LARGE SCALE GENOMIC DNA]</scope>
    <source>
        <strain evidence="3 5">PAMC 26577</strain>
    </source>
</reference>
<protein>
    <recommendedName>
        <fullName evidence="6">Outer membrane protein</fullName>
    </recommendedName>
</protein>
<evidence type="ECO:0000313" key="5">
    <source>
        <dbReference type="Proteomes" id="UP000195221"/>
    </source>
</evidence>